<dbReference type="SFLD" id="SFLDG00002">
    <property type="entry name" value="C1.7:_P-type_atpase_like"/>
    <property type="match status" value="1"/>
</dbReference>
<evidence type="ECO:0000256" key="8">
    <source>
        <dbReference type="ARBA" id="ARBA00022989"/>
    </source>
</evidence>
<keyword evidence="8 11" id="KW-1133">Transmembrane helix</keyword>
<dbReference type="GO" id="GO:0043682">
    <property type="term" value="F:P-type divalent copper transporter activity"/>
    <property type="evidence" value="ECO:0007669"/>
    <property type="project" value="TreeGrafter"/>
</dbReference>
<dbReference type="CDD" id="cd00371">
    <property type="entry name" value="HMA"/>
    <property type="match status" value="1"/>
</dbReference>
<dbReference type="PROSITE" id="PS50846">
    <property type="entry name" value="HMA_2"/>
    <property type="match status" value="1"/>
</dbReference>
<keyword evidence="3 11" id="KW-0812">Transmembrane</keyword>
<dbReference type="InterPro" id="IPR023214">
    <property type="entry name" value="HAD_sf"/>
</dbReference>
<feature type="compositionally biased region" description="Basic and acidic residues" evidence="10">
    <location>
        <begin position="555"/>
        <end position="572"/>
    </location>
</feature>
<evidence type="ECO:0000313" key="14">
    <source>
        <dbReference type="Proteomes" id="UP000199079"/>
    </source>
</evidence>
<evidence type="ECO:0000256" key="11">
    <source>
        <dbReference type="SAM" id="Phobius"/>
    </source>
</evidence>
<keyword evidence="14" id="KW-1185">Reference proteome</keyword>
<dbReference type="EMBL" id="FNPC01000002">
    <property type="protein sequence ID" value="SDX95100.1"/>
    <property type="molecule type" value="Genomic_DNA"/>
</dbReference>
<dbReference type="Gene3D" id="3.30.70.100">
    <property type="match status" value="1"/>
</dbReference>
<dbReference type="Pfam" id="PF00403">
    <property type="entry name" value="HMA"/>
    <property type="match status" value="1"/>
</dbReference>
<evidence type="ECO:0000256" key="4">
    <source>
        <dbReference type="ARBA" id="ARBA00022723"/>
    </source>
</evidence>
<dbReference type="Gene3D" id="3.40.1110.10">
    <property type="entry name" value="Calcium-transporting ATPase, cytoplasmic domain N"/>
    <property type="match status" value="1"/>
</dbReference>
<dbReference type="Proteomes" id="UP000199079">
    <property type="component" value="Unassembled WGS sequence"/>
</dbReference>
<dbReference type="InterPro" id="IPR036412">
    <property type="entry name" value="HAD-like_sf"/>
</dbReference>
<dbReference type="PRINTS" id="PR00121">
    <property type="entry name" value="NAKATPASE"/>
</dbReference>
<feature type="transmembrane region" description="Helical" evidence="11">
    <location>
        <begin position="274"/>
        <end position="292"/>
    </location>
</feature>
<feature type="compositionally biased region" description="Acidic residues" evidence="10">
    <location>
        <begin position="79"/>
        <end position="89"/>
    </location>
</feature>
<dbReference type="SUPFAM" id="SSF81653">
    <property type="entry name" value="Calcium ATPase, transduction domain A"/>
    <property type="match status" value="1"/>
</dbReference>
<dbReference type="GO" id="GO:0055070">
    <property type="term" value="P:copper ion homeostasis"/>
    <property type="evidence" value="ECO:0007669"/>
    <property type="project" value="TreeGrafter"/>
</dbReference>
<dbReference type="Pfam" id="PF00702">
    <property type="entry name" value="Hydrolase"/>
    <property type="match status" value="1"/>
</dbReference>
<feature type="transmembrane region" description="Helical" evidence="11">
    <location>
        <begin position="816"/>
        <end position="840"/>
    </location>
</feature>
<evidence type="ECO:0000256" key="9">
    <source>
        <dbReference type="ARBA" id="ARBA00023136"/>
    </source>
</evidence>
<dbReference type="Gene3D" id="2.70.150.10">
    <property type="entry name" value="Calcium-transporting ATPase, cytoplasmic transduction domain A"/>
    <property type="match status" value="1"/>
</dbReference>
<evidence type="ECO:0000256" key="10">
    <source>
        <dbReference type="SAM" id="MobiDB-lite"/>
    </source>
</evidence>
<dbReference type="AlphaFoldDB" id="A0A1H3FVZ2"/>
<dbReference type="InterPro" id="IPR059000">
    <property type="entry name" value="ATPase_P-type_domA"/>
</dbReference>
<feature type="transmembrane region" description="Helical" evidence="11">
    <location>
        <begin position="171"/>
        <end position="194"/>
    </location>
</feature>
<evidence type="ECO:0000256" key="7">
    <source>
        <dbReference type="ARBA" id="ARBA00022967"/>
    </source>
</evidence>
<dbReference type="SUPFAM" id="SSF81665">
    <property type="entry name" value="Calcium ATPase, transmembrane domain M"/>
    <property type="match status" value="1"/>
</dbReference>
<dbReference type="GO" id="GO:0016020">
    <property type="term" value="C:membrane"/>
    <property type="evidence" value="ECO:0007669"/>
    <property type="project" value="InterPro"/>
</dbReference>
<dbReference type="PANTHER" id="PTHR43520:SF8">
    <property type="entry name" value="P-TYPE CU(+) TRANSPORTER"/>
    <property type="match status" value="1"/>
</dbReference>
<gene>
    <name evidence="13" type="ORF">SAMN05216564_102229</name>
</gene>
<dbReference type="NCBIfam" id="TIGR01494">
    <property type="entry name" value="ATPase_P-type"/>
    <property type="match status" value="2"/>
</dbReference>
<dbReference type="SUPFAM" id="SSF81660">
    <property type="entry name" value="Metal cation-transporting ATPase, ATP-binding domain N"/>
    <property type="match status" value="1"/>
</dbReference>
<dbReference type="SUPFAM" id="SSF56784">
    <property type="entry name" value="HAD-like"/>
    <property type="match status" value="1"/>
</dbReference>
<evidence type="ECO:0000256" key="6">
    <source>
        <dbReference type="ARBA" id="ARBA00022840"/>
    </source>
</evidence>
<dbReference type="GO" id="GO:0005507">
    <property type="term" value="F:copper ion binding"/>
    <property type="evidence" value="ECO:0007669"/>
    <property type="project" value="TreeGrafter"/>
</dbReference>
<evidence type="ECO:0000259" key="12">
    <source>
        <dbReference type="PROSITE" id="PS50846"/>
    </source>
</evidence>
<name>A0A1H3FVZ2_9EURY</name>
<proteinExistence type="inferred from homology"/>
<sequence>MATCTLCDLPTPADPVTDPDVEGAFCCRGCLEVSRSLGGMADLEAAADDVDAAVGSPASAVDDPRSESTDSTDPTDTTDSTDPDLGDDLETTYLHVDGMHCATCERFLEVTAGRADGVAAATASYATDTVRVDHDPDRIDDADLADALSTAGYEATDRRDRPAGGGEDVDVVRFLVGGGLFGMMAMLWYVLFLYPTYFGYDPLVDLGGLSGRYLFAQIWVFTSVVLFYTGFPILRGAYVSLRARQPNMDLLVSLAAGSSYAYSTLAMLVGRTDLYFDVTIAVILVVTGGAIYETRIKRRATGLLSDLTAAMDDTARLAGGEEVPLEDVDPGDRLRVLPGERVPLDGTVVEGTAAVDEALVTGESIPDTKRPGDAVRGGTVVTDAPLVVRVGPDATSTLDRLVELLWDVQSARSGAQRLADRLATVFVPLVVTVAVVVGLLRLATGAAPASAALVALTVLIVSCPCAFGLATPLAVAAGIREAAERGIVIASAAVFERAGSIDTVVLDKTGTLTDGEMRVLDVDVADSTDPADLLARAAALERASPHPVATAIVDRAADSPDRATESLDRADASPETPPGPTDPAADGGRLADAVGANRSDDADANRSDDADANRSGDVDPDVRDRGVVGTVDGVPHRVGHPSLFDDWTIPDAVDAGVTAARSRGNVPVLVGWDGAVRGAIEVGDDVRDGWESVVSDLADRGMDVVVLTGDEPEAASRFEAHPAVAEVFAGVPPEAKAETVSRLAATRSVAMVGDGSNDAPALAAATLGIAVSGGTDLAIDAADAVVLEDRLAAIPELFALIAGTNGRIRANLGWALVYNAVAIPLAVAGLLNPLLAALAMGSSSLLVVLNSSRSILDAP</sequence>
<feature type="compositionally biased region" description="Low complexity" evidence="10">
    <location>
        <begin position="69"/>
        <end position="78"/>
    </location>
</feature>
<keyword evidence="9 11" id="KW-0472">Membrane</keyword>
<feature type="domain" description="HMA" evidence="12">
    <location>
        <begin position="90"/>
        <end position="156"/>
    </location>
</feature>
<comment type="similarity">
    <text evidence="2">Belongs to the cation transport ATPase (P-type) (TC 3.A.3) family. Type IB subfamily.</text>
</comment>
<feature type="compositionally biased region" description="Basic and acidic residues" evidence="10">
    <location>
        <begin position="598"/>
        <end position="626"/>
    </location>
</feature>
<evidence type="ECO:0000256" key="3">
    <source>
        <dbReference type="ARBA" id="ARBA00022692"/>
    </source>
</evidence>
<dbReference type="Gene3D" id="3.40.50.1000">
    <property type="entry name" value="HAD superfamily/HAD-like"/>
    <property type="match status" value="1"/>
</dbReference>
<evidence type="ECO:0000256" key="5">
    <source>
        <dbReference type="ARBA" id="ARBA00022741"/>
    </source>
</evidence>
<dbReference type="PROSITE" id="PS00154">
    <property type="entry name" value="ATPASE_E1_E2"/>
    <property type="match status" value="1"/>
</dbReference>
<dbReference type="OrthoDB" id="8588at2157"/>
<keyword evidence="5" id="KW-0547">Nucleotide-binding</keyword>
<feature type="region of interest" description="Disordered" evidence="10">
    <location>
        <begin position="549"/>
        <end position="634"/>
    </location>
</feature>
<dbReference type="SUPFAM" id="SSF55008">
    <property type="entry name" value="HMA, heavy metal-associated domain"/>
    <property type="match status" value="1"/>
</dbReference>
<dbReference type="InterPro" id="IPR008250">
    <property type="entry name" value="ATPase_P-typ_transduc_dom_A_sf"/>
</dbReference>
<comment type="subcellular location">
    <subcellularLocation>
        <location evidence="1">Endomembrane system</location>
        <topology evidence="1">Multi-pass membrane protein</topology>
    </subcellularLocation>
</comment>
<accession>A0A1H3FVZ2</accession>
<evidence type="ECO:0000256" key="1">
    <source>
        <dbReference type="ARBA" id="ARBA00004127"/>
    </source>
</evidence>
<dbReference type="InterPro" id="IPR001757">
    <property type="entry name" value="P_typ_ATPase"/>
</dbReference>
<keyword evidence="7" id="KW-1278">Translocase</keyword>
<feature type="region of interest" description="Disordered" evidence="10">
    <location>
        <begin position="54"/>
        <end position="89"/>
    </location>
</feature>
<dbReference type="GO" id="GO:0016887">
    <property type="term" value="F:ATP hydrolysis activity"/>
    <property type="evidence" value="ECO:0007669"/>
    <property type="project" value="InterPro"/>
</dbReference>
<dbReference type="InterPro" id="IPR023298">
    <property type="entry name" value="ATPase_P-typ_TM_dom_sf"/>
</dbReference>
<dbReference type="NCBIfam" id="TIGR01525">
    <property type="entry name" value="ATPase-IB_hvy"/>
    <property type="match status" value="1"/>
</dbReference>
<feature type="transmembrane region" description="Helical" evidence="11">
    <location>
        <begin position="422"/>
        <end position="443"/>
    </location>
</feature>
<dbReference type="GO" id="GO:0005524">
    <property type="term" value="F:ATP binding"/>
    <property type="evidence" value="ECO:0007669"/>
    <property type="project" value="UniProtKB-KW"/>
</dbReference>
<dbReference type="PRINTS" id="PR00119">
    <property type="entry name" value="CATATPASE"/>
</dbReference>
<dbReference type="GO" id="GO:0012505">
    <property type="term" value="C:endomembrane system"/>
    <property type="evidence" value="ECO:0007669"/>
    <property type="project" value="UniProtKB-SubCell"/>
</dbReference>
<dbReference type="InterPro" id="IPR018303">
    <property type="entry name" value="ATPase_P-typ_P_site"/>
</dbReference>
<feature type="transmembrane region" description="Helical" evidence="11">
    <location>
        <begin position="250"/>
        <end position="268"/>
    </location>
</feature>
<dbReference type="SFLD" id="SFLDF00027">
    <property type="entry name" value="p-type_atpase"/>
    <property type="match status" value="1"/>
</dbReference>
<dbReference type="Pfam" id="PF00122">
    <property type="entry name" value="E1-E2_ATPase"/>
    <property type="match status" value="1"/>
</dbReference>
<feature type="transmembrane region" description="Helical" evidence="11">
    <location>
        <begin position="214"/>
        <end position="238"/>
    </location>
</feature>
<dbReference type="SFLD" id="SFLDS00003">
    <property type="entry name" value="Haloacid_Dehalogenase"/>
    <property type="match status" value="1"/>
</dbReference>
<protein>
    <submittedName>
        <fullName evidence="13">Cu2+-exporting ATPase</fullName>
    </submittedName>
</protein>
<feature type="transmembrane region" description="Helical" evidence="11">
    <location>
        <begin position="449"/>
        <end position="475"/>
    </location>
</feature>
<dbReference type="InterPro" id="IPR006121">
    <property type="entry name" value="HMA_dom"/>
</dbReference>
<dbReference type="InterPro" id="IPR044492">
    <property type="entry name" value="P_typ_ATPase_HD_dom"/>
</dbReference>
<dbReference type="InterPro" id="IPR036163">
    <property type="entry name" value="HMA_dom_sf"/>
</dbReference>
<keyword evidence="4" id="KW-0479">Metal-binding</keyword>
<organism evidence="13 14">
    <name type="scientific">Halopenitus persicus</name>
    <dbReference type="NCBI Taxonomy" id="1048396"/>
    <lineage>
        <taxon>Archaea</taxon>
        <taxon>Methanobacteriati</taxon>
        <taxon>Methanobacteriota</taxon>
        <taxon>Stenosarchaea group</taxon>
        <taxon>Halobacteria</taxon>
        <taxon>Halobacteriales</taxon>
        <taxon>Haloferacaceae</taxon>
        <taxon>Halopenitus</taxon>
    </lineage>
</organism>
<dbReference type="RefSeq" id="WP_092731034.1">
    <property type="nucleotide sequence ID" value="NZ_FNPC01000002.1"/>
</dbReference>
<evidence type="ECO:0000313" key="13">
    <source>
        <dbReference type="EMBL" id="SDX95100.1"/>
    </source>
</evidence>
<dbReference type="InterPro" id="IPR023299">
    <property type="entry name" value="ATPase_P-typ_cyto_dom_N"/>
</dbReference>
<keyword evidence="6" id="KW-0067">ATP-binding</keyword>
<dbReference type="PANTHER" id="PTHR43520">
    <property type="entry name" value="ATP7, ISOFORM B"/>
    <property type="match status" value="1"/>
</dbReference>
<evidence type="ECO:0000256" key="2">
    <source>
        <dbReference type="ARBA" id="ARBA00006024"/>
    </source>
</evidence>
<reference evidence="14" key="1">
    <citation type="submission" date="2016-10" db="EMBL/GenBank/DDBJ databases">
        <authorList>
            <person name="Varghese N."/>
            <person name="Submissions S."/>
        </authorList>
    </citation>
    <scope>NUCLEOTIDE SEQUENCE [LARGE SCALE GENOMIC DNA]</scope>
    <source>
        <strain evidence="14">DC30,IBRC 10041,KCTC 4046</strain>
    </source>
</reference>
<dbReference type="InterPro" id="IPR027256">
    <property type="entry name" value="P-typ_ATPase_IB"/>
</dbReference>